<evidence type="ECO:0000259" key="5">
    <source>
        <dbReference type="Pfam" id="PF01266"/>
    </source>
</evidence>
<organism evidence="6 7">
    <name type="scientific">Halorubrum californiense DSM 19288</name>
    <dbReference type="NCBI Taxonomy" id="1227465"/>
    <lineage>
        <taxon>Archaea</taxon>
        <taxon>Methanobacteriati</taxon>
        <taxon>Methanobacteriota</taxon>
        <taxon>Stenosarchaea group</taxon>
        <taxon>Halobacteria</taxon>
        <taxon>Halobacteriales</taxon>
        <taxon>Haloferacaceae</taxon>
        <taxon>Halorubrum</taxon>
    </lineage>
</organism>
<dbReference type="EMBL" id="AOJK01000036">
    <property type="protein sequence ID" value="ELZ44845.1"/>
    <property type="molecule type" value="Genomic_DNA"/>
</dbReference>
<accession>M0EAQ2</accession>
<dbReference type="RefSeq" id="WP_008442540.1">
    <property type="nucleotide sequence ID" value="NZ_AOJK01000036.1"/>
</dbReference>
<dbReference type="Gene3D" id="3.30.9.10">
    <property type="entry name" value="D-Amino Acid Oxidase, subunit A, domain 2"/>
    <property type="match status" value="1"/>
</dbReference>
<dbReference type="SUPFAM" id="SSF54373">
    <property type="entry name" value="FAD-linked reductases, C-terminal domain"/>
    <property type="match status" value="1"/>
</dbReference>
<dbReference type="InterPro" id="IPR036188">
    <property type="entry name" value="FAD/NAD-bd_sf"/>
</dbReference>
<dbReference type="InterPro" id="IPR045170">
    <property type="entry name" value="MTOX"/>
</dbReference>
<dbReference type="PANTHER" id="PTHR10961">
    <property type="entry name" value="PEROXISOMAL SARCOSINE OXIDASE"/>
    <property type="match status" value="1"/>
</dbReference>
<proteinExistence type="predicted"/>
<keyword evidence="3" id="KW-0274">FAD</keyword>
<evidence type="ECO:0000256" key="2">
    <source>
        <dbReference type="ARBA" id="ARBA00022630"/>
    </source>
</evidence>
<name>M0EAQ2_9EURY</name>
<comment type="caution">
    <text evidence="6">The sequence shown here is derived from an EMBL/GenBank/DDBJ whole genome shotgun (WGS) entry which is preliminary data.</text>
</comment>
<dbReference type="Proteomes" id="UP000011586">
    <property type="component" value="Unassembled WGS sequence"/>
</dbReference>
<keyword evidence="2" id="KW-0285">Flavoprotein</keyword>
<dbReference type="PATRIC" id="fig|1227465.4.peg.1534"/>
<protein>
    <submittedName>
        <fullName evidence="6">N-methyltryptophan oxidase</fullName>
    </submittedName>
</protein>
<evidence type="ECO:0000256" key="3">
    <source>
        <dbReference type="ARBA" id="ARBA00022827"/>
    </source>
</evidence>
<evidence type="ECO:0000313" key="7">
    <source>
        <dbReference type="Proteomes" id="UP000011586"/>
    </source>
</evidence>
<feature type="domain" description="FAD dependent oxidoreductase" evidence="5">
    <location>
        <begin position="5"/>
        <end position="356"/>
    </location>
</feature>
<evidence type="ECO:0000256" key="1">
    <source>
        <dbReference type="ARBA" id="ARBA00001974"/>
    </source>
</evidence>
<dbReference type="PANTHER" id="PTHR10961:SF7">
    <property type="entry name" value="FAD DEPENDENT OXIDOREDUCTASE DOMAIN-CONTAINING PROTEIN"/>
    <property type="match status" value="1"/>
</dbReference>
<dbReference type="OrthoDB" id="300965at2157"/>
<dbReference type="GO" id="GO:0050660">
    <property type="term" value="F:flavin adenine dinucleotide binding"/>
    <property type="evidence" value="ECO:0007669"/>
    <property type="project" value="InterPro"/>
</dbReference>
<dbReference type="NCBIfam" id="NF008425">
    <property type="entry name" value="PRK11259.1"/>
    <property type="match status" value="1"/>
</dbReference>
<dbReference type="InterPro" id="IPR006076">
    <property type="entry name" value="FAD-dep_OxRdtase"/>
</dbReference>
<gene>
    <name evidence="6" type="primary">solA</name>
    <name evidence="6" type="ORF">C463_07812</name>
</gene>
<dbReference type="Gene3D" id="3.50.50.60">
    <property type="entry name" value="FAD/NAD(P)-binding domain"/>
    <property type="match status" value="1"/>
</dbReference>
<dbReference type="SUPFAM" id="SSF51905">
    <property type="entry name" value="FAD/NAD(P)-binding domain"/>
    <property type="match status" value="1"/>
</dbReference>
<reference evidence="6 7" key="1">
    <citation type="journal article" date="2014" name="PLoS Genet.">
        <title>Phylogenetically driven sequencing of extremely halophilic archaea reveals strategies for static and dynamic osmo-response.</title>
        <authorList>
            <person name="Becker E.A."/>
            <person name="Seitzer P.M."/>
            <person name="Tritt A."/>
            <person name="Larsen D."/>
            <person name="Krusor M."/>
            <person name="Yao A.I."/>
            <person name="Wu D."/>
            <person name="Madern D."/>
            <person name="Eisen J.A."/>
            <person name="Darling A.E."/>
            <person name="Facciotti M.T."/>
        </authorList>
    </citation>
    <scope>NUCLEOTIDE SEQUENCE [LARGE SCALE GENOMIC DNA]</scope>
    <source>
        <strain evidence="6 7">DSM 19288</strain>
    </source>
</reference>
<dbReference type="GO" id="GO:0008115">
    <property type="term" value="F:sarcosine oxidase activity"/>
    <property type="evidence" value="ECO:0007669"/>
    <property type="project" value="TreeGrafter"/>
</dbReference>
<sequence length="379" mass="40879">MAEYDAVVIGAGVVGCAAARAFATEGRDVLLLEQGDFPNPQATSYGSSRIFRLAYHEGEMYVPMLRRSRRLWQRLNSDSDTDLFRRTGSLTIGPESGDSFTGARSTCRSHGIKHQVLTADEVNDRFPAYDLPQEYRAVFQPDGGLLDPERCLVALVEAAAAEGAELRAHEPVVEWTADAGTVRVRTPRRAYEPDSVVVASGAWAADHVPAVDGLLERERHVACRVRPRNPSAFDPDSFPVFVMDAADGRHFYGLPRHRVPGFKLGATHDRGARVHPDDARAAQPAETEPARGFARDFAPNGDGPLLGTRTCVLSQSPDGHYIVDAVDDAGDVVVAVGMSGHGFKTAPVVGEVAAALATDSEPPVDAEPFAIDRFERPVG</sequence>
<evidence type="ECO:0000256" key="4">
    <source>
        <dbReference type="ARBA" id="ARBA00023002"/>
    </source>
</evidence>
<dbReference type="AlphaFoldDB" id="M0EAQ2"/>
<comment type="cofactor">
    <cofactor evidence="1">
        <name>FAD</name>
        <dbReference type="ChEBI" id="CHEBI:57692"/>
    </cofactor>
</comment>
<evidence type="ECO:0000313" key="6">
    <source>
        <dbReference type="EMBL" id="ELZ44845.1"/>
    </source>
</evidence>
<dbReference type="STRING" id="1227465.C463_07812"/>
<keyword evidence="4" id="KW-0560">Oxidoreductase</keyword>
<dbReference type="Pfam" id="PF01266">
    <property type="entry name" value="DAO"/>
    <property type="match status" value="1"/>
</dbReference>
<keyword evidence="7" id="KW-1185">Reference proteome</keyword>